<comment type="caution">
    <text evidence="1">The sequence shown here is derived from an EMBL/GenBank/DDBJ whole genome shotgun (WGS) entry which is preliminary data.</text>
</comment>
<sequence>MSTPAGAAHPGIVRLIMSKNAAKNFRFPTYESGHDASVGAPRALAKDVEVWLAETGASAPS</sequence>
<evidence type="ECO:0000313" key="1">
    <source>
        <dbReference type="EMBL" id="KYF59372.1"/>
    </source>
</evidence>
<protein>
    <submittedName>
        <fullName evidence="1">Uncharacterized protein</fullName>
    </submittedName>
</protein>
<dbReference type="AlphaFoldDB" id="A0A150PUL8"/>
<dbReference type="EMBL" id="JELX01001333">
    <property type="protein sequence ID" value="KYF59372.1"/>
    <property type="molecule type" value="Genomic_DNA"/>
</dbReference>
<name>A0A150PUL8_SORCE</name>
<evidence type="ECO:0000313" key="2">
    <source>
        <dbReference type="Proteomes" id="UP000075604"/>
    </source>
</evidence>
<reference evidence="1 2" key="1">
    <citation type="submission" date="2014-02" db="EMBL/GenBank/DDBJ databases">
        <title>The small core and large imbalanced accessory genome model reveals a collaborative survival strategy of Sorangium cellulosum strains in nature.</title>
        <authorList>
            <person name="Han K."/>
            <person name="Peng R."/>
            <person name="Blom J."/>
            <person name="Li Y.-Z."/>
        </authorList>
    </citation>
    <scope>NUCLEOTIDE SEQUENCE [LARGE SCALE GENOMIC DNA]</scope>
    <source>
        <strain evidence="1 2">So0157-18</strain>
    </source>
</reference>
<dbReference type="Proteomes" id="UP000075604">
    <property type="component" value="Unassembled WGS sequence"/>
</dbReference>
<accession>A0A150PUL8</accession>
<organism evidence="1 2">
    <name type="scientific">Sorangium cellulosum</name>
    <name type="common">Polyangium cellulosum</name>
    <dbReference type="NCBI Taxonomy" id="56"/>
    <lineage>
        <taxon>Bacteria</taxon>
        <taxon>Pseudomonadati</taxon>
        <taxon>Myxococcota</taxon>
        <taxon>Polyangia</taxon>
        <taxon>Polyangiales</taxon>
        <taxon>Polyangiaceae</taxon>
        <taxon>Sorangium</taxon>
    </lineage>
</organism>
<proteinExistence type="predicted"/>
<gene>
    <name evidence="1" type="ORF">BE04_50085</name>
</gene>